<evidence type="ECO:0000313" key="2">
    <source>
        <dbReference type="Proteomes" id="UP001642464"/>
    </source>
</evidence>
<dbReference type="EMBL" id="CAXAMM010002003">
    <property type="protein sequence ID" value="CAK8994377.1"/>
    <property type="molecule type" value="Genomic_DNA"/>
</dbReference>
<evidence type="ECO:0000313" key="1">
    <source>
        <dbReference type="EMBL" id="CAK8994377.1"/>
    </source>
</evidence>
<organism evidence="1 2">
    <name type="scientific">Durusdinium trenchii</name>
    <dbReference type="NCBI Taxonomy" id="1381693"/>
    <lineage>
        <taxon>Eukaryota</taxon>
        <taxon>Sar</taxon>
        <taxon>Alveolata</taxon>
        <taxon>Dinophyceae</taxon>
        <taxon>Suessiales</taxon>
        <taxon>Symbiodiniaceae</taxon>
        <taxon>Durusdinium</taxon>
    </lineage>
</organism>
<reference evidence="1 2" key="1">
    <citation type="submission" date="2024-02" db="EMBL/GenBank/DDBJ databases">
        <authorList>
            <person name="Chen Y."/>
            <person name="Shah S."/>
            <person name="Dougan E. K."/>
            <person name="Thang M."/>
            <person name="Chan C."/>
        </authorList>
    </citation>
    <scope>NUCLEOTIDE SEQUENCE [LARGE SCALE GENOMIC DNA]</scope>
</reference>
<dbReference type="CDD" id="cd17039">
    <property type="entry name" value="Ubl_ubiquitin_like"/>
    <property type="match status" value="1"/>
</dbReference>
<gene>
    <name evidence="1" type="ORF">SCF082_LOCUS3916</name>
</gene>
<sequence>MGAAINAVALPNDATCEQLLAEARRLQKVWTVSGLDGTTFQLPMHETATVGDFSEAIVGRIGMKAGSKLVLFAGGNLLKDFSKPLQQEVPEHSFEISYVFQQVCALEAATVFRRALTDETKEQSHITVINAISALTFGTEFNQKLGRCHLAKQLANSDLGLLF</sequence>
<proteinExistence type="predicted"/>
<comment type="caution">
    <text evidence="1">The sequence shown here is derived from an EMBL/GenBank/DDBJ whole genome shotgun (WGS) entry which is preliminary data.</text>
</comment>
<name>A0ABP0HVX1_9DINO</name>
<keyword evidence="2" id="KW-1185">Reference proteome</keyword>
<dbReference type="Proteomes" id="UP001642464">
    <property type="component" value="Unassembled WGS sequence"/>
</dbReference>
<protein>
    <recommendedName>
        <fullName evidence="3">Ubiquitin-like domain-containing protein</fullName>
    </recommendedName>
</protein>
<accession>A0ABP0HVX1</accession>
<evidence type="ECO:0008006" key="3">
    <source>
        <dbReference type="Google" id="ProtNLM"/>
    </source>
</evidence>